<dbReference type="InterPro" id="IPR011990">
    <property type="entry name" value="TPR-like_helical_dom_sf"/>
</dbReference>
<evidence type="ECO:0000259" key="3">
    <source>
        <dbReference type="Pfam" id="PF13191"/>
    </source>
</evidence>
<dbReference type="Gene3D" id="3.40.50.300">
    <property type="entry name" value="P-loop containing nucleotide triphosphate hydrolases"/>
    <property type="match status" value="1"/>
</dbReference>
<protein>
    <submittedName>
        <fullName evidence="4">Tetratricopeptide repeat protein</fullName>
    </submittedName>
</protein>
<dbReference type="Pfam" id="PF13424">
    <property type="entry name" value="TPR_12"/>
    <property type="match status" value="2"/>
</dbReference>
<dbReference type="EMBL" id="JBEYXV010000008">
    <property type="protein sequence ID" value="MEU6822423.1"/>
    <property type="molecule type" value="Genomic_DNA"/>
</dbReference>
<evidence type="ECO:0000313" key="5">
    <source>
        <dbReference type="Proteomes" id="UP001551176"/>
    </source>
</evidence>
<reference evidence="4 5" key="1">
    <citation type="submission" date="2024-06" db="EMBL/GenBank/DDBJ databases">
        <title>The Natural Products Discovery Center: Release of the First 8490 Sequenced Strains for Exploring Actinobacteria Biosynthetic Diversity.</title>
        <authorList>
            <person name="Kalkreuter E."/>
            <person name="Kautsar S.A."/>
            <person name="Yang D."/>
            <person name="Bader C.D."/>
            <person name="Teijaro C.N."/>
            <person name="Fluegel L."/>
            <person name="Davis C.M."/>
            <person name="Simpson J.R."/>
            <person name="Lauterbach L."/>
            <person name="Steele A.D."/>
            <person name="Gui C."/>
            <person name="Meng S."/>
            <person name="Li G."/>
            <person name="Viehrig K."/>
            <person name="Ye F."/>
            <person name="Su P."/>
            <person name="Kiefer A.F."/>
            <person name="Nichols A."/>
            <person name="Cepeda A.J."/>
            <person name="Yan W."/>
            <person name="Fan B."/>
            <person name="Jiang Y."/>
            <person name="Adhikari A."/>
            <person name="Zheng C.-J."/>
            <person name="Schuster L."/>
            <person name="Cowan T.M."/>
            <person name="Smanski M.J."/>
            <person name="Chevrette M.G."/>
            <person name="De Carvalho L.P.S."/>
            <person name="Shen B."/>
        </authorList>
    </citation>
    <scope>NUCLEOTIDE SEQUENCE [LARGE SCALE GENOMIC DNA]</scope>
    <source>
        <strain evidence="4 5">NPDC046838</strain>
    </source>
</reference>
<dbReference type="RefSeq" id="WP_359349584.1">
    <property type="nucleotide sequence ID" value="NZ_JBEYXV010000008.1"/>
</dbReference>
<keyword evidence="2" id="KW-0472">Membrane</keyword>
<evidence type="ECO:0000256" key="1">
    <source>
        <dbReference type="SAM" id="MobiDB-lite"/>
    </source>
</evidence>
<accession>A0ABV3BN68</accession>
<dbReference type="InterPro" id="IPR053137">
    <property type="entry name" value="NLR-like"/>
</dbReference>
<feature type="transmembrane region" description="Helical" evidence="2">
    <location>
        <begin position="43"/>
        <end position="62"/>
    </location>
</feature>
<feature type="domain" description="Orc1-like AAA ATPase" evidence="3">
    <location>
        <begin position="108"/>
        <end position="239"/>
    </location>
</feature>
<feature type="compositionally biased region" description="Basic residues" evidence="1">
    <location>
        <begin position="843"/>
        <end position="855"/>
    </location>
</feature>
<dbReference type="SUPFAM" id="SSF48452">
    <property type="entry name" value="TPR-like"/>
    <property type="match status" value="3"/>
</dbReference>
<dbReference type="Pfam" id="PF13374">
    <property type="entry name" value="TPR_10"/>
    <property type="match status" value="3"/>
</dbReference>
<feature type="region of interest" description="Disordered" evidence="1">
    <location>
        <begin position="821"/>
        <end position="855"/>
    </location>
</feature>
<name>A0ABV3BN68_9ACTN</name>
<evidence type="ECO:0000256" key="2">
    <source>
        <dbReference type="SAM" id="Phobius"/>
    </source>
</evidence>
<dbReference type="PRINTS" id="PR00364">
    <property type="entry name" value="DISEASERSIST"/>
</dbReference>
<keyword evidence="2" id="KW-1133">Transmembrane helix</keyword>
<keyword evidence="2" id="KW-0812">Transmembrane</keyword>
<feature type="region of interest" description="Disordered" evidence="1">
    <location>
        <begin position="73"/>
        <end position="94"/>
    </location>
</feature>
<feature type="transmembrane region" description="Helical" evidence="2">
    <location>
        <begin position="7"/>
        <end position="31"/>
    </location>
</feature>
<proteinExistence type="predicted"/>
<sequence length="855" mass="91696">MGRGQGAWAGSAVAGAAAVVAAGLGPVTNYASATVPGWAARAWVIWPVFAVLVTTSFGLVLWGRRLDAAAGPPTLPGPGAGPRPGAGAVSRAVRGRQDSLCPPYVEHVRGREAELAELADLLRRPRGRFAVLCAAGGMGKTTVAAQLAAQADAAGRRVFWVRWRDSAELAQQMVQVALACGLPEAELEAARAGRASLPDVVWRQLGRARRWVLVVDNADEPQEIGPAGDPLAEYRGWIRPHGRGLLVVTSRDGSPRTWGPRARLLPLKPLPEQSAGQVLVDAAPAAGTAEQARELAVRLGGLPLALHAAGTYLAGPTSRYRTFTTYRRALEQELPLLLGAEHPDASQARVARTVVRHTWEVSLDQLAREGDALARPLLRLLAMLAEAPVPLFLITPDLLSAVTGDDVTVTASEAAFAGLHRYGLLGLPHSPSLSPSPSPGNSWHTSDISDSAQVVLHPLVREINAVALVAEEPRLATWHRALAERLTAAVHEVGEQGRAGWPAAVLLSPHLPLLLDLPLPPGRPDPSTTTDHRATLNTLAHMLEHAGAFGAARLLHQRVLDLEIRTLGPRHPDTLNSRNHLANALFGMGEQAEAIRLLRQTLADRTRVLGPDHPETLTSRHDLACALDGTGQHAEAVSLLRRNLTDRARVLGPLHPQTLAGRLSLGLALDGAGEHAEAVRLHRQTLDDHTRVLGPEHHLTLLSRHNLAGALAGTGEHAEAVRLLRQALDDHARVLGRMHPHTLASRDSLGLVLDEAGDHAEAVRLHRQTLDDRIHVLGPDHPETLASRRNLANALAGAGEHEEAVLLLRQAVDDSVRVLGPEHPQTVRTRDDLETASAAGRAAQRRRTRWRRSRR</sequence>
<dbReference type="SUPFAM" id="SSF52540">
    <property type="entry name" value="P-loop containing nucleoside triphosphate hydrolases"/>
    <property type="match status" value="1"/>
</dbReference>
<organism evidence="4 5">
    <name type="scientific">Streptomyces atriruber</name>
    <dbReference type="NCBI Taxonomy" id="545121"/>
    <lineage>
        <taxon>Bacteria</taxon>
        <taxon>Bacillati</taxon>
        <taxon>Actinomycetota</taxon>
        <taxon>Actinomycetes</taxon>
        <taxon>Kitasatosporales</taxon>
        <taxon>Streptomycetaceae</taxon>
        <taxon>Streptomyces</taxon>
    </lineage>
</organism>
<dbReference type="Gene3D" id="1.25.40.10">
    <property type="entry name" value="Tetratricopeptide repeat domain"/>
    <property type="match status" value="2"/>
</dbReference>
<dbReference type="PANTHER" id="PTHR46082:SF6">
    <property type="entry name" value="AAA+ ATPASE DOMAIN-CONTAINING PROTEIN-RELATED"/>
    <property type="match status" value="1"/>
</dbReference>
<dbReference type="Pfam" id="PF13191">
    <property type="entry name" value="AAA_16"/>
    <property type="match status" value="1"/>
</dbReference>
<keyword evidence="5" id="KW-1185">Reference proteome</keyword>
<gene>
    <name evidence="4" type="ORF">ABZ921_17500</name>
</gene>
<comment type="caution">
    <text evidence="4">The sequence shown here is derived from an EMBL/GenBank/DDBJ whole genome shotgun (WGS) entry which is preliminary data.</text>
</comment>
<dbReference type="Proteomes" id="UP001551176">
    <property type="component" value="Unassembled WGS sequence"/>
</dbReference>
<dbReference type="InterPro" id="IPR027417">
    <property type="entry name" value="P-loop_NTPase"/>
</dbReference>
<dbReference type="InterPro" id="IPR041664">
    <property type="entry name" value="AAA_16"/>
</dbReference>
<evidence type="ECO:0000313" key="4">
    <source>
        <dbReference type="EMBL" id="MEU6822423.1"/>
    </source>
</evidence>
<dbReference type="PANTHER" id="PTHR46082">
    <property type="entry name" value="ATP/GTP-BINDING PROTEIN-RELATED"/>
    <property type="match status" value="1"/>
</dbReference>